<keyword evidence="2" id="KW-1185">Reference proteome</keyword>
<reference evidence="1 2" key="1">
    <citation type="submission" date="2023-01" db="EMBL/GenBank/DDBJ databases">
        <title>Analysis of 21 Apiospora genomes using comparative genomics revels a genus with tremendous synthesis potential of carbohydrate active enzymes and secondary metabolites.</title>
        <authorList>
            <person name="Sorensen T."/>
        </authorList>
    </citation>
    <scope>NUCLEOTIDE SEQUENCE [LARGE SCALE GENOMIC DNA]</scope>
    <source>
        <strain evidence="1 2">CBS 20057</strain>
    </source>
</reference>
<dbReference type="SUPFAM" id="SSF52540">
    <property type="entry name" value="P-loop containing nucleoside triphosphate hydrolases"/>
    <property type="match status" value="1"/>
</dbReference>
<gene>
    <name evidence="1" type="ORF">PG991_009079</name>
</gene>
<dbReference type="Gene3D" id="3.40.50.300">
    <property type="entry name" value="P-loop containing nucleotide triphosphate hydrolases"/>
    <property type="match status" value="1"/>
</dbReference>
<organism evidence="1 2">
    <name type="scientific">Apiospora marii</name>
    <dbReference type="NCBI Taxonomy" id="335849"/>
    <lineage>
        <taxon>Eukaryota</taxon>
        <taxon>Fungi</taxon>
        <taxon>Dikarya</taxon>
        <taxon>Ascomycota</taxon>
        <taxon>Pezizomycotina</taxon>
        <taxon>Sordariomycetes</taxon>
        <taxon>Xylariomycetidae</taxon>
        <taxon>Amphisphaeriales</taxon>
        <taxon>Apiosporaceae</taxon>
        <taxon>Apiospora</taxon>
    </lineage>
</organism>
<evidence type="ECO:0000313" key="2">
    <source>
        <dbReference type="Proteomes" id="UP001396898"/>
    </source>
</evidence>
<accession>A0ABR1RJQ4</accession>
<dbReference type="Proteomes" id="UP001396898">
    <property type="component" value="Unassembled WGS sequence"/>
</dbReference>
<dbReference type="InterPro" id="IPR027417">
    <property type="entry name" value="P-loop_NTPase"/>
</dbReference>
<comment type="caution">
    <text evidence="1">The sequence shown here is derived from an EMBL/GenBank/DDBJ whole genome shotgun (WGS) entry which is preliminary data.</text>
</comment>
<name>A0ABR1RJQ4_9PEZI</name>
<protein>
    <submittedName>
        <fullName evidence="1">Uncharacterized protein</fullName>
    </submittedName>
</protein>
<evidence type="ECO:0000313" key="1">
    <source>
        <dbReference type="EMBL" id="KAK8013486.1"/>
    </source>
</evidence>
<sequence length="168" mass="18301">MSLIHDVDRNSLGTKIHCNSSLFAMILAPTRELCKQIATVLEKLLRRAPCTVSTSVIGALDVGTVRCLVPNEGDRLMVMGYDEPNMIAGKVREEGLKTKNEDGVLLDKLPQRRVTASKSNPGTAEVNNDSVFSALAQLKQTYILTAAKPRLMTLLTLLKSTFGQSPAF</sequence>
<proteinExistence type="predicted"/>
<dbReference type="EMBL" id="JAQQWI010000013">
    <property type="protein sequence ID" value="KAK8013486.1"/>
    <property type="molecule type" value="Genomic_DNA"/>
</dbReference>